<name>A0A3M7PC74_BRAPC</name>
<gene>
    <name evidence="2" type="ORF">BpHYR1_007348</name>
</gene>
<dbReference type="EMBL" id="REGN01011992">
    <property type="protein sequence ID" value="RMZ96648.1"/>
    <property type="molecule type" value="Genomic_DNA"/>
</dbReference>
<evidence type="ECO:0000313" key="3">
    <source>
        <dbReference type="Proteomes" id="UP000276133"/>
    </source>
</evidence>
<reference evidence="2 3" key="1">
    <citation type="journal article" date="2018" name="Sci. Rep.">
        <title>Genomic signatures of local adaptation to the degree of environmental predictability in rotifers.</title>
        <authorList>
            <person name="Franch-Gras L."/>
            <person name="Hahn C."/>
            <person name="Garcia-Roger E.M."/>
            <person name="Carmona M.J."/>
            <person name="Serra M."/>
            <person name="Gomez A."/>
        </authorList>
    </citation>
    <scope>NUCLEOTIDE SEQUENCE [LARGE SCALE GENOMIC DNA]</scope>
    <source>
        <strain evidence="2">HYR1</strain>
    </source>
</reference>
<dbReference type="OrthoDB" id="10158035at2759"/>
<comment type="caution">
    <text evidence="2">The sequence shown here is derived from an EMBL/GenBank/DDBJ whole genome shotgun (WGS) entry which is preliminary data.</text>
</comment>
<keyword evidence="3" id="KW-1185">Reference proteome</keyword>
<protein>
    <submittedName>
        <fullName evidence="2">Uncharacterized protein</fullName>
    </submittedName>
</protein>
<accession>A0A3M7PC74</accession>
<dbReference type="Proteomes" id="UP000276133">
    <property type="component" value="Unassembled WGS sequence"/>
</dbReference>
<evidence type="ECO:0000256" key="1">
    <source>
        <dbReference type="SAM" id="MobiDB-lite"/>
    </source>
</evidence>
<proteinExistence type="predicted"/>
<feature type="region of interest" description="Disordered" evidence="1">
    <location>
        <begin position="126"/>
        <end position="151"/>
    </location>
</feature>
<dbReference type="AlphaFoldDB" id="A0A3M7PC74"/>
<feature type="compositionally biased region" description="Acidic residues" evidence="1">
    <location>
        <begin position="130"/>
        <end position="151"/>
    </location>
</feature>
<organism evidence="2 3">
    <name type="scientific">Brachionus plicatilis</name>
    <name type="common">Marine rotifer</name>
    <name type="synonym">Brachionus muelleri</name>
    <dbReference type="NCBI Taxonomy" id="10195"/>
    <lineage>
        <taxon>Eukaryota</taxon>
        <taxon>Metazoa</taxon>
        <taxon>Spiralia</taxon>
        <taxon>Gnathifera</taxon>
        <taxon>Rotifera</taxon>
        <taxon>Eurotatoria</taxon>
        <taxon>Monogononta</taxon>
        <taxon>Pseudotrocha</taxon>
        <taxon>Ploima</taxon>
        <taxon>Brachionidae</taxon>
        <taxon>Brachionus</taxon>
    </lineage>
</organism>
<evidence type="ECO:0000313" key="2">
    <source>
        <dbReference type="EMBL" id="RMZ96648.1"/>
    </source>
</evidence>
<sequence>MSLCSMKYDYVQSNHYKVENDDESNVVKDGYEVFCDGFLFAKNKKNKTSNCLVCKHPKCSASLAISHDGSIINVSKESHIIVFKDGERRQTTSTEKEMLLSNDLTLDGYVKYVMPLYIFKKTKTLKGNESDESDSEGEDCNVMSDEEETLD</sequence>